<feature type="compositionally biased region" description="Low complexity" evidence="1">
    <location>
        <begin position="444"/>
        <end position="457"/>
    </location>
</feature>
<sequence length="1241" mass="127671">MIKQPNSGSQARIPNPPLIGSKELTSLAAHVCKDEAEWYRMTTADFAKYKAIIIPDPQCNTSLNTIKFLEETKRVWSPAVTGNIVIIGTDPSFHYKWYKLAGADAMMKDSLRLVSTNENGTGMYMSLSCYYQSTAAPVAIDALSEIGNFQVRGNLSRPCLNKAHLVARHDVMTSLTDEMASNWNCSVHEAFTEFPNTGSRGFQALAIALNATGPGETSFGDGTSGIPYIIARGATPAGCGNNITETDYNEECDDGPANGTPVSLCSTSCRCIFGAITPGVCRSNTTSGSTSSAISSTPFASPSSMPVATNTSLGTNSSSTRGYITVTAWPSSNRSHTNVTWTHAPPTGPVTITVFPPWPTPHLSTSRQASNDSAVPIPPPKTVTVEPPVPSVSSASSGSQPSGPRTVTVLPPSVTETTEPEPGTVTVWPTTRQESGPKTVTFQPPRSSFSLSSAEPSAVRGNVTVTASALPVGQSSTHPSHSAYVGNTTVTGSRPPFTSALPQSPFHQSSSRTSTGPGDVTVTATGQPGTQPPKPSIPHSRSDAITSSEDVTVTVTGNPSPSHGDMATTATAHSGSRASNDTASTSRTGFSQGVGNSTSTSLAQSGPDTKPPTVIVTATPSDGPGTSTRKQSNTFPVTVTLSLSGGLPGQSSSPTKTLENPSTSPLLTESELPIGASLSTGPGTPVSSGQSRLPVSITSPKVTSSTRKSSNSQGTEPAITGTPLPSNLGTRSEEKTGTTPMSSKSSRSISSSRYFVGTTSSKSTSRQAGISRSTSETQQPSQKPTHTGTSTNSRGLDTTRRTSGMLSATSLRKPVSQSIGSASTYTSAQIGSGAASVEPSPSTSSMSPSSRKASMSQTSSTNLPIRASTNVAPTNYSSQPDATLSVTRKTSDVTKTGAPINTLSSASRSGQSTSVPSYENPEPPIHTYSRGPRPPVTNSSISGTVHTLLNTATGINATQTSTRSAVGSLPSHCDTWVGVEIIHMVEITETCPEGSSVTETITEVVATMTRSICETSASNLPCYPCVLGTPSSSHDKATVTVTSCSTLIEPTVTVTVQLCSTCSRTTYTGTVPGYTPGAPCNSCSPYRPGPVSTAVVTPALATTGTGRFTAATPVPLISEPTESTPQRDPAPATTVPPLPDQRPSLAPPEGQFPSVSTGENSASSPGDDPVSGGAAPPPPGVSAPPTKGHEDPVPYGGLPTTAATPSSPTVVTAGTGRNRGSCHHVLVGMFGLCLMYYMTSA</sequence>
<feature type="compositionally biased region" description="Low complexity" evidence="1">
    <location>
        <begin position="1165"/>
        <end position="1174"/>
    </location>
</feature>
<feature type="compositionally biased region" description="Polar residues" evidence="1">
    <location>
        <begin position="1153"/>
        <end position="1164"/>
    </location>
</feature>
<feature type="region of interest" description="Disordered" evidence="1">
    <location>
        <begin position="359"/>
        <end position="457"/>
    </location>
</feature>
<accession>A0AAN6YFM5</accession>
<organism evidence="2 3">
    <name type="scientific">Rhypophila decipiens</name>
    <dbReference type="NCBI Taxonomy" id="261697"/>
    <lineage>
        <taxon>Eukaryota</taxon>
        <taxon>Fungi</taxon>
        <taxon>Dikarya</taxon>
        <taxon>Ascomycota</taxon>
        <taxon>Pezizomycotina</taxon>
        <taxon>Sordariomycetes</taxon>
        <taxon>Sordariomycetidae</taxon>
        <taxon>Sordariales</taxon>
        <taxon>Naviculisporaceae</taxon>
        <taxon>Rhypophila</taxon>
    </lineage>
</organism>
<feature type="compositionally biased region" description="Polar residues" evidence="1">
    <location>
        <begin position="899"/>
        <end position="917"/>
    </location>
</feature>
<evidence type="ECO:0000313" key="3">
    <source>
        <dbReference type="Proteomes" id="UP001301769"/>
    </source>
</evidence>
<comment type="caution">
    <text evidence="2">The sequence shown here is derived from an EMBL/GenBank/DDBJ whole genome shotgun (WGS) entry which is preliminary data.</text>
</comment>
<feature type="compositionally biased region" description="Polar residues" evidence="1">
    <location>
        <begin position="432"/>
        <end position="442"/>
    </location>
</feature>
<dbReference type="AlphaFoldDB" id="A0AAN6YFM5"/>
<name>A0AAN6YFM5_9PEZI</name>
<reference evidence="2" key="2">
    <citation type="submission" date="2023-05" db="EMBL/GenBank/DDBJ databases">
        <authorList>
            <consortium name="Lawrence Berkeley National Laboratory"/>
            <person name="Steindorff A."/>
            <person name="Hensen N."/>
            <person name="Bonometti L."/>
            <person name="Westerberg I."/>
            <person name="Brannstrom I.O."/>
            <person name="Guillou S."/>
            <person name="Cros-Aarteil S."/>
            <person name="Calhoun S."/>
            <person name="Haridas S."/>
            <person name="Kuo A."/>
            <person name="Mondo S."/>
            <person name="Pangilinan J."/>
            <person name="Riley R."/>
            <person name="Labutti K."/>
            <person name="Andreopoulos B."/>
            <person name="Lipzen A."/>
            <person name="Chen C."/>
            <person name="Yanf M."/>
            <person name="Daum C."/>
            <person name="Ng V."/>
            <person name="Clum A."/>
            <person name="Ohm R."/>
            <person name="Martin F."/>
            <person name="Silar P."/>
            <person name="Natvig D."/>
            <person name="Lalanne C."/>
            <person name="Gautier V."/>
            <person name="Ament-Velasquez S.L."/>
            <person name="Kruys A."/>
            <person name="Hutchinson M.I."/>
            <person name="Powell A.J."/>
            <person name="Barry K."/>
            <person name="Miller A.N."/>
            <person name="Grigoriev I.V."/>
            <person name="Debuchy R."/>
            <person name="Gladieux P."/>
            <person name="Thoren M.H."/>
            <person name="Johannesson H."/>
        </authorList>
    </citation>
    <scope>NUCLEOTIDE SEQUENCE</scope>
    <source>
        <strain evidence="2">PSN293</strain>
    </source>
</reference>
<feature type="compositionally biased region" description="Low complexity" evidence="1">
    <location>
        <begin position="834"/>
        <end position="856"/>
    </location>
</feature>
<feature type="compositionally biased region" description="Polar residues" evidence="1">
    <location>
        <begin position="543"/>
        <end position="561"/>
    </location>
</feature>
<protein>
    <submittedName>
        <fullName evidence="2">Uncharacterized protein</fullName>
    </submittedName>
</protein>
<gene>
    <name evidence="2" type="ORF">QBC37DRAFT_466435</name>
</gene>
<feature type="compositionally biased region" description="Polar residues" evidence="1">
    <location>
        <begin position="362"/>
        <end position="373"/>
    </location>
</feature>
<feature type="compositionally biased region" description="Polar residues" evidence="1">
    <location>
        <begin position="500"/>
        <end position="529"/>
    </location>
</feature>
<feature type="compositionally biased region" description="Low complexity" evidence="1">
    <location>
        <begin position="1199"/>
        <end position="1213"/>
    </location>
</feature>
<feature type="compositionally biased region" description="Low complexity" evidence="1">
    <location>
        <begin position="382"/>
        <end position="431"/>
    </location>
</feature>
<feature type="compositionally biased region" description="Polar residues" evidence="1">
    <location>
        <begin position="568"/>
        <end position="607"/>
    </location>
</feature>
<dbReference type="Proteomes" id="UP001301769">
    <property type="component" value="Unassembled WGS sequence"/>
</dbReference>
<keyword evidence="3" id="KW-1185">Reference proteome</keyword>
<evidence type="ECO:0000313" key="2">
    <source>
        <dbReference type="EMBL" id="KAK4218449.1"/>
    </source>
</evidence>
<feature type="compositionally biased region" description="Polar residues" evidence="1">
    <location>
        <begin position="655"/>
        <end position="667"/>
    </location>
</feature>
<feature type="compositionally biased region" description="Low complexity" evidence="1">
    <location>
        <begin position="641"/>
        <end position="654"/>
    </location>
</feature>
<feature type="region of interest" description="Disordered" evidence="1">
    <location>
        <begin position="472"/>
        <end position="942"/>
    </location>
</feature>
<evidence type="ECO:0000256" key="1">
    <source>
        <dbReference type="SAM" id="MobiDB-lite"/>
    </source>
</evidence>
<proteinExistence type="predicted"/>
<feature type="region of interest" description="Disordered" evidence="1">
    <location>
        <begin position="1106"/>
        <end position="1220"/>
    </location>
</feature>
<dbReference type="EMBL" id="MU858053">
    <property type="protein sequence ID" value="KAK4218449.1"/>
    <property type="molecule type" value="Genomic_DNA"/>
</dbReference>
<feature type="compositionally biased region" description="Low complexity" evidence="1">
    <location>
        <begin position="742"/>
        <end position="753"/>
    </location>
</feature>
<feature type="compositionally biased region" description="Polar residues" evidence="1">
    <location>
        <begin position="616"/>
        <end position="640"/>
    </location>
</feature>
<feature type="compositionally biased region" description="Polar residues" evidence="1">
    <location>
        <begin position="472"/>
        <end position="492"/>
    </location>
</feature>
<reference evidence="2" key="1">
    <citation type="journal article" date="2023" name="Mol. Phylogenet. Evol.">
        <title>Genome-scale phylogeny and comparative genomics of the fungal order Sordariales.</title>
        <authorList>
            <person name="Hensen N."/>
            <person name="Bonometti L."/>
            <person name="Westerberg I."/>
            <person name="Brannstrom I.O."/>
            <person name="Guillou S."/>
            <person name="Cros-Aarteil S."/>
            <person name="Calhoun S."/>
            <person name="Haridas S."/>
            <person name="Kuo A."/>
            <person name="Mondo S."/>
            <person name="Pangilinan J."/>
            <person name="Riley R."/>
            <person name="LaButti K."/>
            <person name="Andreopoulos B."/>
            <person name="Lipzen A."/>
            <person name="Chen C."/>
            <person name="Yan M."/>
            <person name="Daum C."/>
            <person name="Ng V."/>
            <person name="Clum A."/>
            <person name="Steindorff A."/>
            <person name="Ohm R.A."/>
            <person name="Martin F."/>
            <person name="Silar P."/>
            <person name="Natvig D.O."/>
            <person name="Lalanne C."/>
            <person name="Gautier V."/>
            <person name="Ament-Velasquez S.L."/>
            <person name="Kruys A."/>
            <person name="Hutchinson M.I."/>
            <person name="Powell A.J."/>
            <person name="Barry K."/>
            <person name="Miller A.N."/>
            <person name="Grigoriev I.V."/>
            <person name="Debuchy R."/>
            <person name="Gladieux P."/>
            <person name="Hiltunen Thoren M."/>
            <person name="Johannesson H."/>
        </authorList>
    </citation>
    <scope>NUCLEOTIDE SEQUENCE</scope>
    <source>
        <strain evidence="2">PSN293</strain>
    </source>
</reference>
<feature type="compositionally biased region" description="Polar residues" evidence="1">
    <location>
        <begin position="677"/>
        <end position="715"/>
    </location>
</feature>
<feature type="region of interest" description="Disordered" evidence="1">
    <location>
        <begin position="285"/>
        <end position="318"/>
    </location>
</feature>
<feature type="compositionally biased region" description="Polar residues" evidence="1">
    <location>
        <begin position="857"/>
        <end position="888"/>
    </location>
</feature>
<feature type="compositionally biased region" description="Polar residues" evidence="1">
    <location>
        <begin position="757"/>
        <end position="830"/>
    </location>
</feature>